<dbReference type="OrthoDB" id="88276at2"/>
<dbReference type="AlphaFoldDB" id="A0A344TRA8"/>
<dbReference type="InterPro" id="IPR010767">
    <property type="entry name" value="Phage_CGC-2007_Cje0229"/>
</dbReference>
<name>A0A344TRA8_9BACT</name>
<organism evidence="1 2">
    <name type="scientific">Runella rosea</name>
    <dbReference type="NCBI Taxonomy" id="2259595"/>
    <lineage>
        <taxon>Bacteria</taxon>
        <taxon>Pseudomonadati</taxon>
        <taxon>Bacteroidota</taxon>
        <taxon>Cytophagia</taxon>
        <taxon>Cytophagales</taxon>
        <taxon>Spirosomataceae</taxon>
        <taxon>Runella</taxon>
    </lineage>
</organism>
<dbReference type="Proteomes" id="UP000251993">
    <property type="component" value="Chromosome"/>
</dbReference>
<evidence type="ECO:0000313" key="2">
    <source>
        <dbReference type="Proteomes" id="UP000251993"/>
    </source>
</evidence>
<accession>A0A344TRA8</accession>
<evidence type="ECO:0000313" key="1">
    <source>
        <dbReference type="EMBL" id="AXE21179.1"/>
    </source>
</evidence>
<reference evidence="1 2" key="1">
    <citation type="submission" date="2018-07" db="EMBL/GenBank/DDBJ databases">
        <title>Genome sequencing of Runella.</title>
        <authorList>
            <person name="Baek M.-G."/>
            <person name="Yi H."/>
        </authorList>
    </citation>
    <scope>NUCLEOTIDE SEQUENCE [LARGE SCALE GENOMIC DNA]</scope>
    <source>
        <strain evidence="1 2">HYN0085</strain>
    </source>
</reference>
<proteinExistence type="predicted"/>
<keyword evidence="2" id="KW-1185">Reference proteome</keyword>
<gene>
    <name evidence="1" type="ORF">DR864_27295</name>
</gene>
<protein>
    <submittedName>
        <fullName evidence="1">Phage tail protein</fullName>
    </submittedName>
</protein>
<dbReference type="KEGG" id="run:DR864_27295"/>
<sequence length="130" mass="15532">MKLLKTMPTRYPEILLKKHNSGKSDWWEVVQPVRVRCSLNDYGRFMIPAGYVSDFASVPQLFFWLIPPHGRTANACVVHDYLYEHKPVKATRREVDLFWRELLKQCNVPAWQVWIMYGYVRAFGWVNWKN</sequence>
<dbReference type="Pfam" id="PF07087">
    <property type="entry name" value="DUF1353"/>
    <property type="match status" value="1"/>
</dbReference>
<dbReference type="EMBL" id="CP030850">
    <property type="protein sequence ID" value="AXE21179.1"/>
    <property type="molecule type" value="Genomic_DNA"/>
</dbReference>